<dbReference type="GO" id="GO:0003729">
    <property type="term" value="F:mRNA binding"/>
    <property type="evidence" value="ECO:0007669"/>
    <property type="project" value="TreeGrafter"/>
</dbReference>
<reference evidence="4 5" key="1">
    <citation type="journal article" date="2017" name="Nature">
        <title>The Apostasia genome and the evolution of orchids.</title>
        <authorList>
            <person name="Zhang G.Q."/>
            <person name="Liu K.W."/>
            <person name="Li Z."/>
            <person name="Lohaus R."/>
            <person name="Hsiao Y.Y."/>
            <person name="Niu S.C."/>
            <person name="Wang J.Y."/>
            <person name="Lin Y.C."/>
            <person name="Xu Q."/>
            <person name="Chen L.J."/>
            <person name="Yoshida K."/>
            <person name="Fujiwara S."/>
            <person name="Wang Z.W."/>
            <person name="Zhang Y.Q."/>
            <person name="Mitsuda N."/>
            <person name="Wang M."/>
            <person name="Liu G.H."/>
            <person name="Pecoraro L."/>
            <person name="Huang H.X."/>
            <person name="Xiao X.J."/>
            <person name="Lin M."/>
            <person name="Wu X.Y."/>
            <person name="Wu W.L."/>
            <person name="Chen Y.Y."/>
            <person name="Chang S.B."/>
            <person name="Sakamoto S."/>
            <person name="Ohme-Takagi M."/>
            <person name="Yagi M."/>
            <person name="Zeng S.J."/>
            <person name="Shen C.Y."/>
            <person name="Yeh C.M."/>
            <person name="Luo Y.B."/>
            <person name="Tsai W.C."/>
            <person name="Van de Peer Y."/>
            <person name="Liu Z.J."/>
        </authorList>
    </citation>
    <scope>NUCLEOTIDE SEQUENCE [LARGE SCALE GENOMIC DNA]</scope>
    <source>
        <strain evidence="5">cv. Shenzhen</strain>
        <tissue evidence="4">Stem</tissue>
    </source>
</reference>
<evidence type="ECO:0000256" key="1">
    <source>
        <dbReference type="ARBA" id="ARBA00022884"/>
    </source>
</evidence>
<dbReference type="GO" id="GO:1901259">
    <property type="term" value="P:chloroplast rRNA processing"/>
    <property type="evidence" value="ECO:0007669"/>
    <property type="project" value="TreeGrafter"/>
</dbReference>
<dbReference type="SMART" id="SM00360">
    <property type="entry name" value="RRM"/>
    <property type="match status" value="2"/>
</dbReference>
<keyword evidence="5" id="KW-1185">Reference proteome</keyword>
<accession>A0A2I0ARY6</accession>
<feature type="domain" description="RRM" evidence="3">
    <location>
        <begin position="104"/>
        <end position="182"/>
    </location>
</feature>
<keyword evidence="4" id="KW-0687">Ribonucleoprotein</keyword>
<evidence type="ECO:0000256" key="2">
    <source>
        <dbReference type="PROSITE-ProRule" id="PRU00176"/>
    </source>
</evidence>
<dbReference type="Proteomes" id="UP000236161">
    <property type="component" value="Unassembled WGS sequence"/>
</dbReference>
<dbReference type="STRING" id="1088818.A0A2I0ARY6"/>
<feature type="domain" description="RRM" evidence="3">
    <location>
        <begin position="207"/>
        <end position="284"/>
    </location>
</feature>
<dbReference type="InterPro" id="IPR012677">
    <property type="entry name" value="Nucleotide-bd_a/b_plait_sf"/>
</dbReference>
<dbReference type="SUPFAM" id="SSF54928">
    <property type="entry name" value="RNA-binding domain, RBD"/>
    <property type="match status" value="2"/>
</dbReference>
<dbReference type="PANTHER" id="PTHR48025">
    <property type="entry name" value="OS02G0815200 PROTEIN"/>
    <property type="match status" value="1"/>
</dbReference>
<dbReference type="InterPro" id="IPR000504">
    <property type="entry name" value="RRM_dom"/>
</dbReference>
<dbReference type="EMBL" id="KZ451955">
    <property type="protein sequence ID" value="PKA58302.1"/>
    <property type="molecule type" value="Genomic_DNA"/>
</dbReference>
<dbReference type="InterPro" id="IPR050502">
    <property type="entry name" value="Euk_RNA-bind_prot"/>
</dbReference>
<sequence>MAATGVTLSPKPSVLQSPNPHLLTHYSHSLSVYSSSSSSISTSRSQWLFPSLRFPSKLVKPSRFLAVAEQVKKEGLAEPKWADEERGFVGIGASDETKSRARPCELYVCNLPRDYGISQLLELFKPHGTVHSVEVSRDPETGISRGCGFVTMGSIPEAKSAIVALDGSYVAGREMRVKFSVEMVSGRKNVDALNSAPKRSIVFESPYKIYVGNLSWTVKPQHLRDFFSQFGTVLSTRVINDRKRGKIRAYAFLSFSTPDEVKAAIEANGLDFEGRVMAVREVVNQEPSP</sequence>
<dbReference type="PROSITE" id="PS50102">
    <property type="entry name" value="RRM"/>
    <property type="match status" value="2"/>
</dbReference>
<protein>
    <submittedName>
        <fullName evidence="4">33 kDa ribonucleoprotein, chloroplastic</fullName>
    </submittedName>
</protein>
<keyword evidence="1 2" id="KW-0694">RNA-binding</keyword>
<dbReference type="InterPro" id="IPR035979">
    <property type="entry name" value="RBD_domain_sf"/>
</dbReference>
<dbReference type="AlphaFoldDB" id="A0A2I0ARY6"/>
<evidence type="ECO:0000313" key="4">
    <source>
        <dbReference type="EMBL" id="PKA58302.1"/>
    </source>
</evidence>
<dbReference type="OrthoDB" id="439808at2759"/>
<dbReference type="GO" id="GO:1990904">
    <property type="term" value="C:ribonucleoprotein complex"/>
    <property type="evidence" value="ECO:0007669"/>
    <property type="project" value="UniProtKB-KW"/>
</dbReference>
<evidence type="ECO:0000259" key="3">
    <source>
        <dbReference type="PROSITE" id="PS50102"/>
    </source>
</evidence>
<organism evidence="4 5">
    <name type="scientific">Apostasia shenzhenica</name>
    <dbReference type="NCBI Taxonomy" id="1088818"/>
    <lineage>
        <taxon>Eukaryota</taxon>
        <taxon>Viridiplantae</taxon>
        <taxon>Streptophyta</taxon>
        <taxon>Embryophyta</taxon>
        <taxon>Tracheophyta</taxon>
        <taxon>Spermatophyta</taxon>
        <taxon>Magnoliopsida</taxon>
        <taxon>Liliopsida</taxon>
        <taxon>Asparagales</taxon>
        <taxon>Orchidaceae</taxon>
        <taxon>Apostasioideae</taxon>
        <taxon>Apostasia</taxon>
    </lineage>
</organism>
<gene>
    <name evidence="4" type="ORF">AXF42_Ash013026</name>
</gene>
<dbReference type="Gene3D" id="3.30.70.330">
    <property type="match status" value="2"/>
</dbReference>
<dbReference type="Pfam" id="PF00076">
    <property type="entry name" value="RRM_1"/>
    <property type="match status" value="2"/>
</dbReference>
<proteinExistence type="predicted"/>
<evidence type="ECO:0000313" key="5">
    <source>
        <dbReference type="Proteomes" id="UP000236161"/>
    </source>
</evidence>
<dbReference type="GO" id="GO:0009535">
    <property type="term" value="C:chloroplast thylakoid membrane"/>
    <property type="evidence" value="ECO:0007669"/>
    <property type="project" value="TreeGrafter"/>
</dbReference>
<dbReference type="PANTHER" id="PTHR48025:SF7">
    <property type="entry name" value="RNA-BINDING (RRM_RBD_RNP MOTIFS) FAMILY PROTEIN"/>
    <property type="match status" value="1"/>
</dbReference>
<name>A0A2I0ARY6_9ASPA</name>